<gene>
    <name evidence="2" type="ORF">CC78DRAFT_566032</name>
</gene>
<accession>A0A9P4KIZ2</accession>
<feature type="region of interest" description="Disordered" evidence="1">
    <location>
        <begin position="350"/>
        <end position="400"/>
    </location>
</feature>
<dbReference type="EMBL" id="ML986590">
    <property type="protein sequence ID" value="KAF2267544.1"/>
    <property type="molecule type" value="Genomic_DNA"/>
</dbReference>
<evidence type="ECO:0000313" key="2">
    <source>
        <dbReference type="EMBL" id="KAF2267544.1"/>
    </source>
</evidence>
<feature type="region of interest" description="Disordered" evidence="1">
    <location>
        <begin position="747"/>
        <end position="958"/>
    </location>
</feature>
<sequence length="958" mass="104087">MASSPRKTAPSTFNQTWHETDTAVLDPTSLPLPKAPRAWDRKVEKTLSRDGREKKVWRRYALRSQPANTTSAENEDDPQEGDSRNRAVKKLRVRSDETVEAAPTVKDKQRAFRGTRWDRRKSMLPRKKTMLRDQNSESTEETTAVDETTPYAPDGSDESAIDWGMLEEDRAASEEAPFLDKKRRESPFIFTVEDIHDERNLKGQLASSTNFIEGLVSGGLEFEIQSNDVSPQEEFSPALPRPQPQAVSSAQIRQPTNQAPRPNTEETISIVAAPIVSRDPVGPQDDIGILNAIEAGAEVENGELILLEEGSEADPQSHGDVQEIVTTKRNGQEDNEVLEYLTSNEKMCDELSSASATSDDGRDAHMSEVTPATYIGSPHQKKENDDSDLGAAADSPEDITFTEQSLQLEIQREMDIATQTEAVHDLVEGEEPMKPSMEDNIAFAAQNVDAIGISNTQLLHNGPGSPGSQSLPDEDSEDPSNNIAAGLTLTPALSICLESPRRQLRSPTPPPSEAIPDDATITMHLDEDTALLKDFISRAAVSKANKAASIARRSSLQNRRDSDAVRHALASPRKILEDKDPNSPSKYDNDATLDLSQTLTLNMDQQPPLSPSGDQAEPDAADDTKPSKSSRRSSRTRKSRLPAPSSGQQAAQMPKNIAVRRADGGEPIVLKRTEAQELGLLTRANTRKNKQGAVTVSLRLLKINAEPMATVDDSSESTSETKPGRKNVRWDETLAYYQEDTGTTLSAADMKSLETPDELSLPTSIASSMGTPKAAKDKSSTPKSRRIRGLGAANGTPGKGLLAPASLLPEGIVEEKQHSSRSKIKRMPVASASSTEPPPRLASPAKRPPSPIKKQLPSLEVTPVGIDLNPSMKDTKATKEKKSRLATPRRVKLPQPNFTTSVPVEGKENHQSIGIKSASPKKGLTLPSSPKKGLPPPQVSGIAAVETGLPRRRAGRRL</sequence>
<feature type="region of interest" description="Disordered" evidence="1">
    <location>
        <begin position="228"/>
        <end position="263"/>
    </location>
</feature>
<feature type="region of interest" description="Disordered" evidence="1">
    <location>
        <begin position="1"/>
        <end position="159"/>
    </location>
</feature>
<reference evidence="3" key="1">
    <citation type="journal article" date="2020" name="Stud. Mycol.">
        <title>101 Dothideomycetes genomes: A test case for predicting lifestyles and emergence of pathogens.</title>
        <authorList>
            <person name="Haridas S."/>
            <person name="Albert R."/>
            <person name="Binder M."/>
            <person name="Bloem J."/>
            <person name="LaButti K."/>
            <person name="Salamov A."/>
            <person name="Andreopoulos B."/>
            <person name="Baker S."/>
            <person name="Barry K."/>
            <person name="Bills G."/>
            <person name="Bluhm B."/>
            <person name="Cannon C."/>
            <person name="Castanera R."/>
            <person name="Culley D."/>
            <person name="Daum C."/>
            <person name="Ezra D."/>
            <person name="Gonzalez J."/>
            <person name="Henrissat B."/>
            <person name="Kuo A."/>
            <person name="Liang C."/>
            <person name="Lipzen A."/>
            <person name="Lutzoni F."/>
            <person name="Magnuson J."/>
            <person name="Mondo S."/>
            <person name="Nolan M."/>
            <person name="Ohm R."/>
            <person name="Pangilinan J."/>
            <person name="Park H.-J."/>
            <person name="Ramirez L."/>
            <person name="Alfaro M."/>
            <person name="Sun H."/>
            <person name="Tritt A."/>
            <person name="Yoshinaga Y."/>
            <person name="Zwiers L.-H."/>
            <person name="Turgeon B."/>
            <person name="Goodwin S."/>
            <person name="Spatafora J."/>
            <person name="Crous P."/>
            <person name="Grigoriev I."/>
        </authorList>
    </citation>
    <scope>NUCLEOTIDE SEQUENCE [LARGE SCALE GENOMIC DNA]</scope>
    <source>
        <strain evidence="3">CBS 304.66</strain>
    </source>
</reference>
<evidence type="ECO:0000256" key="1">
    <source>
        <dbReference type="SAM" id="MobiDB-lite"/>
    </source>
</evidence>
<evidence type="ECO:0000313" key="3">
    <source>
        <dbReference type="Proteomes" id="UP000800093"/>
    </source>
</evidence>
<organism evidence="2 3">
    <name type="scientific">Lojkania enalia</name>
    <dbReference type="NCBI Taxonomy" id="147567"/>
    <lineage>
        <taxon>Eukaryota</taxon>
        <taxon>Fungi</taxon>
        <taxon>Dikarya</taxon>
        <taxon>Ascomycota</taxon>
        <taxon>Pezizomycotina</taxon>
        <taxon>Dothideomycetes</taxon>
        <taxon>Pleosporomycetidae</taxon>
        <taxon>Pleosporales</taxon>
        <taxon>Pleosporales incertae sedis</taxon>
        <taxon>Lojkania</taxon>
    </lineage>
</organism>
<protein>
    <submittedName>
        <fullName evidence="2">Uncharacterized protein</fullName>
    </submittedName>
</protein>
<feature type="compositionally biased region" description="Polar residues" evidence="1">
    <location>
        <begin position="245"/>
        <end position="263"/>
    </location>
</feature>
<name>A0A9P4KIZ2_9PLEO</name>
<feature type="region of interest" description="Disordered" evidence="1">
    <location>
        <begin position="602"/>
        <end position="655"/>
    </location>
</feature>
<dbReference type="AlphaFoldDB" id="A0A9P4KIZ2"/>
<feature type="compositionally biased region" description="Basic and acidic residues" evidence="1">
    <location>
        <begin position="105"/>
        <end position="121"/>
    </location>
</feature>
<feature type="compositionally biased region" description="Polar residues" evidence="1">
    <location>
        <begin position="1"/>
        <end position="17"/>
    </location>
</feature>
<comment type="caution">
    <text evidence="2">The sequence shown here is derived from an EMBL/GenBank/DDBJ whole genome shotgun (WGS) entry which is preliminary data.</text>
</comment>
<feature type="compositionally biased region" description="Pro residues" evidence="1">
    <location>
        <begin position="836"/>
        <end position="851"/>
    </location>
</feature>
<dbReference type="OrthoDB" id="4207369at2759"/>
<feature type="region of interest" description="Disordered" evidence="1">
    <location>
        <begin position="709"/>
        <end position="732"/>
    </location>
</feature>
<feature type="compositionally biased region" description="Basic and acidic residues" evidence="1">
    <location>
        <begin position="37"/>
        <end position="54"/>
    </location>
</feature>
<feature type="compositionally biased region" description="Polar residues" evidence="1">
    <location>
        <begin position="761"/>
        <end position="770"/>
    </location>
</feature>
<proteinExistence type="predicted"/>
<feature type="compositionally biased region" description="Basic residues" evidence="1">
    <location>
        <begin position="881"/>
        <end position="892"/>
    </location>
</feature>
<feature type="compositionally biased region" description="Basic residues" evidence="1">
    <location>
        <begin position="628"/>
        <end position="640"/>
    </location>
</feature>
<feature type="region of interest" description="Disordered" evidence="1">
    <location>
        <begin position="544"/>
        <end position="590"/>
    </location>
</feature>
<feature type="region of interest" description="Disordered" evidence="1">
    <location>
        <begin position="456"/>
        <end position="483"/>
    </location>
</feature>
<dbReference type="Proteomes" id="UP000800093">
    <property type="component" value="Unassembled WGS sequence"/>
</dbReference>
<keyword evidence="3" id="KW-1185">Reference proteome</keyword>